<dbReference type="AlphaFoldDB" id="A0A8T2UT40"/>
<gene>
    <name evidence="2" type="ORF">KP509_05G088900</name>
</gene>
<feature type="region of interest" description="Disordered" evidence="1">
    <location>
        <begin position="1"/>
        <end position="33"/>
    </location>
</feature>
<dbReference type="EMBL" id="CM035410">
    <property type="protein sequence ID" value="KAH7437790.1"/>
    <property type="molecule type" value="Genomic_DNA"/>
</dbReference>
<proteinExistence type="predicted"/>
<evidence type="ECO:0000313" key="3">
    <source>
        <dbReference type="Proteomes" id="UP000825935"/>
    </source>
</evidence>
<sequence>MEDEPQSPQPAGRSYGSIPSSPLQRSRSSDHHYYDRQQALCHKASPLRARARARERQLAESALATTPAAMAQHAIQLWRPSANLSIDTVNRLPHKVKRYYQDILGWGEALPGYSSAALQIGGSEFLRLLQEYREGQNLSKLWQAAYVKAFCNNLRTFLRDYNRWMLQHWPAAIEEIFLHPSSDVTFQHLTQTLRYMNDFSVPIREALYIFKKIQHAW</sequence>
<evidence type="ECO:0000313" key="2">
    <source>
        <dbReference type="EMBL" id="KAH7437790.1"/>
    </source>
</evidence>
<feature type="compositionally biased region" description="Polar residues" evidence="1">
    <location>
        <begin position="17"/>
        <end position="26"/>
    </location>
</feature>
<keyword evidence="3" id="KW-1185">Reference proteome</keyword>
<accession>A0A8T2UT40</accession>
<dbReference type="Proteomes" id="UP000825935">
    <property type="component" value="Chromosome 5"/>
</dbReference>
<dbReference type="OrthoDB" id="10328196at2759"/>
<reference evidence="2" key="1">
    <citation type="submission" date="2021-08" db="EMBL/GenBank/DDBJ databases">
        <title>WGS assembly of Ceratopteris richardii.</title>
        <authorList>
            <person name="Marchant D.B."/>
            <person name="Chen G."/>
            <person name="Jenkins J."/>
            <person name="Shu S."/>
            <person name="Leebens-Mack J."/>
            <person name="Grimwood J."/>
            <person name="Schmutz J."/>
            <person name="Soltis P."/>
            <person name="Soltis D."/>
            <person name="Chen Z.-H."/>
        </authorList>
    </citation>
    <scope>NUCLEOTIDE SEQUENCE</scope>
    <source>
        <strain evidence="2">Whitten #5841</strain>
        <tissue evidence="2">Leaf</tissue>
    </source>
</reference>
<protein>
    <submittedName>
        <fullName evidence="2">Uncharacterized protein</fullName>
    </submittedName>
</protein>
<organism evidence="2 3">
    <name type="scientific">Ceratopteris richardii</name>
    <name type="common">Triangle waterfern</name>
    <dbReference type="NCBI Taxonomy" id="49495"/>
    <lineage>
        <taxon>Eukaryota</taxon>
        <taxon>Viridiplantae</taxon>
        <taxon>Streptophyta</taxon>
        <taxon>Embryophyta</taxon>
        <taxon>Tracheophyta</taxon>
        <taxon>Polypodiopsida</taxon>
        <taxon>Polypodiidae</taxon>
        <taxon>Polypodiales</taxon>
        <taxon>Pteridineae</taxon>
        <taxon>Pteridaceae</taxon>
        <taxon>Parkerioideae</taxon>
        <taxon>Ceratopteris</taxon>
    </lineage>
</organism>
<name>A0A8T2UT40_CERRI</name>
<comment type="caution">
    <text evidence="2">The sequence shown here is derived from an EMBL/GenBank/DDBJ whole genome shotgun (WGS) entry which is preliminary data.</text>
</comment>
<evidence type="ECO:0000256" key="1">
    <source>
        <dbReference type="SAM" id="MobiDB-lite"/>
    </source>
</evidence>